<organism evidence="2 3">
    <name type="scientific">Shouchella miscanthi</name>
    <dbReference type="NCBI Taxonomy" id="2598861"/>
    <lineage>
        <taxon>Bacteria</taxon>
        <taxon>Bacillati</taxon>
        <taxon>Bacillota</taxon>
        <taxon>Bacilli</taxon>
        <taxon>Bacillales</taxon>
        <taxon>Bacillaceae</taxon>
        <taxon>Shouchella</taxon>
    </lineage>
</organism>
<dbReference type="SUPFAM" id="SSF51658">
    <property type="entry name" value="Xylose isomerase-like"/>
    <property type="match status" value="1"/>
</dbReference>
<dbReference type="InterPro" id="IPR036237">
    <property type="entry name" value="Xyl_isomerase-like_sf"/>
</dbReference>
<evidence type="ECO:0000313" key="2">
    <source>
        <dbReference type="EMBL" id="MED4128042.1"/>
    </source>
</evidence>
<dbReference type="Gene3D" id="3.20.20.150">
    <property type="entry name" value="Divalent-metal-dependent TIM barrel enzymes"/>
    <property type="match status" value="1"/>
</dbReference>
<accession>A0ABU6NMR3</accession>
<dbReference type="RefSeq" id="WP_328236859.1">
    <property type="nucleotide sequence ID" value="NZ_JAROAS010000011.1"/>
</dbReference>
<keyword evidence="3" id="KW-1185">Reference proteome</keyword>
<dbReference type="EMBL" id="JAROAS010000011">
    <property type="protein sequence ID" value="MED4128042.1"/>
    <property type="molecule type" value="Genomic_DNA"/>
</dbReference>
<name>A0ABU6NMR3_9BACI</name>
<dbReference type="Proteomes" id="UP001341820">
    <property type="component" value="Unassembled WGS sequence"/>
</dbReference>
<dbReference type="PANTHER" id="PTHR12110">
    <property type="entry name" value="HYDROXYPYRUVATE ISOMERASE"/>
    <property type="match status" value="1"/>
</dbReference>
<proteinExistence type="predicted"/>
<evidence type="ECO:0000313" key="3">
    <source>
        <dbReference type="Proteomes" id="UP001341820"/>
    </source>
</evidence>
<feature type="domain" description="Xylose isomerase-like TIM barrel" evidence="1">
    <location>
        <begin position="50"/>
        <end position="253"/>
    </location>
</feature>
<gene>
    <name evidence="2" type="ORF">P5F74_07845</name>
</gene>
<protein>
    <submittedName>
        <fullName evidence="2">TIM barrel protein</fullName>
    </submittedName>
</protein>
<dbReference type="InterPro" id="IPR013022">
    <property type="entry name" value="Xyl_isomerase-like_TIM-brl"/>
</dbReference>
<dbReference type="Pfam" id="PF01261">
    <property type="entry name" value="AP_endonuc_2"/>
    <property type="match status" value="1"/>
</dbReference>
<dbReference type="InterPro" id="IPR050312">
    <property type="entry name" value="IolE/XylAMocC-like"/>
</dbReference>
<evidence type="ECO:0000259" key="1">
    <source>
        <dbReference type="Pfam" id="PF01261"/>
    </source>
</evidence>
<comment type="caution">
    <text evidence="2">The sequence shown here is derived from an EMBL/GenBank/DDBJ whole genome shotgun (WGS) entry which is preliminary data.</text>
</comment>
<reference evidence="2 3" key="1">
    <citation type="submission" date="2023-03" db="EMBL/GenBank/DDBJ databases">
        <title>Bacillus Genome Sequencing.</title>
        <authorList>
            <person name="Dunlap C."/>
        </authorList>
    </citation>
    <scope>NUCLEOTIDE SEQUENCE [LARGE SCALE GENOMIC DNA]</scope>
    <source>
        <strain evidence="2 3">B-4107</strain>
    </source>
</reference>
<dbReference type="PANTHER" id="PTHR12110:SF53">
    <property type="entry name" value="BLR5974 PROTEIN"/>
    <property type="match status" value="1"/>
</dbReference>
<sequence length="274" mass="30991">MRYISLTTWSLNRLLGPLYWNEWDEENQKITTRIEERPAVHSLEELPQVLSQEGFHALEVIHPHFSSTDSHYLQRVRAAFEKSSIQLFSILVDYGDLSHKDPVRRSADQAFLKKWIDSAAEVGATCIRVIGGEARPDDKESLKRVSHELTELAAYGEQKGIGILTENFKSLTSTAENCLFLQNNSDIKGLITDLVNFSGQGKKNDIRKTLPYSKSIHVKALRNQDGTMNKAELEENLELVKQAKYAGPLTIVYDGPDDMWAGINEVKQVVEGYL</sequence>